<reference evidence="1 2" key="1">
    <citation type="submission" date="2021-06" db="EMBL/GenBank/DDBJ databases">
        <title>Caerostris extrusa draft genome.</title>
        <authorList>
            <person name="Kono N."/>
            <person name="Arakawa K."/>
        </authorList>
    </citation>
    <scope>NUCLEOTIDE SEQUENCE [LARGE SCALE GENOMIC DNA]</scope>
</reference>
<gene>
    <name evidence="1" type="ORF">CEXT_131571</name>
</gene>
<dbReference type="EMBL" id="BPLR01006619">
    <property type="protein sequence ID" value="GIY11195.1"/>
    <property type="molecule type" value="Genomic_DNA"/>
</dbReference>
<feature type="non-terminal residue" evidence="1">
    <location>
        <position position="63"/>
    </location>
</feature>
<organism evidence="1 2">
    <name type="scientific">Caerostris extrusa</name>
    <name type="common">Bark spider</name>
    <name type="synonym">Caerostris bankana</name>
    <dbReference type="NCBI Taxonomy" id="172846"/>
    <lineage>
        <taxon>Eukaryota</taxon>
        <taxon>Metazoa</taxon>
        <taxon>Ecdysozoa</taxon>
        <taxon>Arthropoda</taxon>
        <taxon>Chelicerata</taxon>
        <taxon>Arachnida</taxon>
        <taxon>Araneae</taxon>
        <taxon>Araneomorphae</taxon>
        <taxon>Entelegynae</taxon>
        <taxon>Araneoidea</taxon>
        <taxon>Araneidae</taxon>
        <taxon>Caerostris</taxon>
    </lineage>
</organism>
<proteinExistence type="predicted"/>
<evidence type="ECO:0000313" key="2">
    <source>
        <dbReference type="Proteomes" id="UP001054945"/>
    </source>
</evidence>
<dbReference type="Proteomes" id="UP001054945">
    <property type="component" value="Unassembled WGS sequence"/>
</dbReference>
<keyword evidence="2" id="KW-1185">Reference proteome</keyword>
<dbReference type="AlphaFoldDB" id="A0AAV4QSW9"/>
<name>A0AAV4QSW9_CAEEX</name>
<protein>
    <submittedName>
        <fullName evidence="1">Uncharacterized protein</fullName>
    </submittedName>
</protein>
<comment type="caution">
    <text evidence="1">The sequence shown here is derived from an EMBL/GenBank/DDBJ whole genome shotgun (WGS) entry which is preliminary data.</text>
</comment>
<evidence type="ECO:0000313" key="1">
    <source>
        <dbReference type="EMBL" id="GIY11195.1"/>
    </source>
</evidence>
<sequence>MSSFILTGITKVAPRVLHLQSLPTPSGRTPFSIQENTHHLQNVLQVEKTRCPLRLLQETGFPR</sequence>
<accession>A0AAV4QSW9</accession>